<protein>
    <submittedName>
        <fullName evidence="2">Uncharacterized protein</fullName>
    </submittedName>
</protein>
<comment type="caution">
    <text evidence="2">The sequence shown here is derived from an EMBL/GenBank/DDBJ whole genome shotgun (WGS) entry which is preliminary data.</text>
</comment>
<gene>
    <name evidence="2" type="ORF">NC797_11300</name>
</gene>
<evidence type="ECO:0000313" key="3">
    <source>
        <dbReference type="Proteomes" id="UP001145050"/>
    </source>
</evidence>
<reference evidence="2" key="1">
    <citation type="submission" date="2022-06" db="EMBL/GenBank/DDBJ databases">
        <title>Aquibacillus sp. a new bacterium isolated from soil saline samples.</title>
        <authorList>
            <person name="Galisteo C."/>
            <person name="De La Haba R."/>
            <person name="Sanchez-Porro C."/>
            <person name="Ventosa A."/>
        </authorList>
    </citation>
    <scope>NUCLEOTIDE SEQUENCE</scope>
    <source>
        <strain evidence="2">3ASR75-11</strain>
    </source>
</reference>
<sequence length="262" mass="30470">MNKTTLIKITGGLIVAFILIFTFFKAFHYFSYKEVIEQKTPPLNVTEKKDFESLSNETVQTLQKMGFNEIGISTIKELSGDSPLNEVITYLEEFDNQQLNIKDLKSMELILNSEREEGDNLTINVKPIASFYTNSENDEYETYYTKVHFAVNVNNPMVFQSKDTFQLGFNEWYRMFGYAKLHYVSKSGEKYDEYRSTVNSSTREEMIKFDVRKSVDGTTYYLSGITGIHIIKGLNHLSLYAGYNHSKLIKNQPIKQYWATWN</sequence>
<keyword evidence="1" id="KW-1133">Transmembrane helix</keyword>
<feature type="transmembrane region" description="Helical" evidence="1">
    <location>
        <begin position="6"/>
        <end position="24"/>
    </location>
</feature>
<name>A0A9X4AM68_9BACI</name>
<keyword evidence="3" id="KW-1185">Reference proteome</keyword>
<organism evidence="2 3">
    <name type="scientific">Terrihalobacillus insolitus</name>
    <dbReference type="NCBI Taxonomy" id="2950438"/>
    <lineage>
        <taxon>Bacteria</taxon>
        <taxon>Bacillati</taxon>
        <taxon>Bacillota</taxon>
        <taxon>Bacilli</taxon>
        <taxon>Bacillales</taxon>
        <taxon>Bacillaceae</taxon>
        <taxon>Terrihalobacillus</taxon>
    </lineage>
</organism>
<evidence type="ECO:0000313" key="2">
    <source>
        <dbReference type="EMBL" id="MDC3425092.1"/>
    </source>
</evidence>
<accession>A0A9X4AM68</accession>
<proteinExistence type="predicted"/>
<keyword evidence="1" id="KW-0472">Membrane</keyword>
<keyword evidence="1" id="KW-0812">Transmembrane</keyword>
<dbReference type="AlphaFoldDB" id="A0A9X4AM68"/>
<dbReference type="Proteomes" id="UP001145050">
    <property type="component" value="Unassembled WGS sequence"/>
</dbReference>
<evidence type="ECO:0000256" key="1">
    <source>
        <dbReference type="SAM" id="Phobius"/>
    </source>
</evidence>
<dbReference type="RefSeq" id="WP_272436892.1">
    <property type="nucleotide sequence ID" value="NZ_JAMQKB010000010.1"/>
</dbReference>
<dbReference type="EMBL" id="JAMQKB010000010">
    <property type="protein sequence ID" value="MDC3425092.1"/>
    <property type="molecule type" value="Genomic_DNA"/>
</dbReference>